<feature type="domain" description="Reverse transcriptase RNase H-like" evidence="8">
    <location>
        <begin position="17"/>
        <end position="98"/>
    </location>
</feature>
<keyword evidence="4" id="KW-0255">Endonuclease</keyword>
<keyword evidence="3" id="KW-0540">Nuclease</keyword>
<dbReference type="Proteomes" id="UP000076858">
    <property type="component" value="Unassembled WGS sequence"/>
</dbReference>
<dbReference type="AlphaFoldDB" id="A0A164TI32"/>
<dbReference type="EMBL" id="LRGB01001792">
    <property type="protein sequence ID" value="KZS10476.1"/>
    <property type="molecule type" value="Genomic_DNA"/>
</dbReference>
<evidence type="ECO:0000313" key="10">
    <source>
        <dbReference type="Proteomes" id="UP000076858"/>
    </source>
</evidence>
<dbReference type="Pfam" id="PF17917">
    <property type="entry name" value="RT_RNaseH"/>
    <property type="match status" value="1"/>
</dbReference>
<keyword evidence="6" id="KW-0695">RNA-directed DNA polymerase</keyword>
<evidence type="ECO:0000256" key="5">
    <source>
        <dbReference type="ARBA" id="ARBA00022801"/>
    </source>
</evidence>
<evidence type="ECO:0000256" key="1">
    <source>
        <dbReference type="ARBA" id="ARBA00022679"/>
    </source>
</evidence>
<dbReference type="GO" id="GO:0004519">
    <property type="term" value="F:endonuclease activity"/>
    <property type="evidence" value="ECO:0007669"/>
    <property type="project" value="UniProtKB-KW"/>
</dbReference>
<comment type="caution">
    <text evidence="9">The sequence shown here is derived from an EMBL/GenBank/DDBJ whole genome shotgun (WGS) entry which is preliminary data.</text>
</comment>
<dbReference type="InterPro" id="IPR041373">
    <property type="entry name" value="RT_RNaseH"/>
</dbReference>
<name>A0A164TI32_9CRUS</name>
<feature type="region of interest" description="Disordered" evidence="7">
    <location>
        <begin position="101"/>
        <end position="120"/>
    </location>
</feature>
<evidence type="ECO:0000256" key="2">
    <source>
        <dbReference type="ARBA" id="ARBA00022695"/>
    </source>
</evidence>
<accession>A0A164TI32</accession>
<sequence>MTPWGRYKYLRAPIGGGMGYALLQLHGSTGKLVDVNLRWCTKTEFQYAIVELELTAVEWAMRKCRLYLLGLQGFQLVVDHQALVTILDKYTLDAGRTHSIPDALSRAPVNDPGPDDEATNSDVQAFARRVMVFQINSMESATDDEVTAETPHLPDRLLDELREAAASDPDYNVLMTAVATSFSAPRHQTAQYIRQYWLIREESVVDDGLVLFGLRIVIPGSARKDPGITNDLTGESCQSCQERLPGQPQEPLLRDPPSRVFEDVSADLFQVGSLHFLVYADSLSGWPIVHQWWHDTSVREDTQAIVGNFVDLGVPVQMHPTTAHSSTPTAFKPSCASGEWLGATRRYTTPNAAATQRRWSLP</sequence>
<dbReference type="OrthoDB" id="2286242at2759"/>
<dbReference type="InterPro" id="IPR050951">
    <property type="entry name" value="Retrovirus_Pol_polyprotein"/>
</dbReference>
<dbReference type="InterPro" id="IPR043502">
    <property type="entry name" value="DNA/RNA_pol_sf"/>
</dbReference>
<dbReference type="SUPFAM" id="SSF56672">
    <property type="entry name" value="DNA/RNA polymerases"/>
    <property type="match status" value="1"/>
</dbReference>
<evidence type="ECO:0000259" key="8">
    <source>
        <dbReference type="Pfam" id="PF17917"/>
    </source>
</evidence>
<organism evidence="9 10">
    <name type="scientific">Daphnia magna</name>
    <dbReference type="NCBI Taxonomy" id="35525"/>
    <lineage>
        <taxon>Eukaryota</taxon>
        <taxon>Metazoa</taxon>
        <taxon>Ecdysozoa</taxon>
        <taxon>Arthropoda</taxon>
        <taxon>Crustacea</taxon>
        <taxon>Branchiopoda</taxon>
        <taxon>Diplostraca</taxon>
        <taxon>Cladocera</taxon>
        <taxon>Anomopoda</taxon>
        <taxon>Daphniidae</taxon>
        <taxon>Daphnia</taxon>
    </lineage>
</organism>
<keyword evidence="5" id="KW-0378">Hydrolase</keyword>
<gene>
    <name evidence="9" type="ORF">APZ42_025059</name>
</gene>
<evidence type="ECO:0000256" key="3">
    <source>
        <dbReference type="ARBA" id="ARBA00022722"/>
    </source>
</evidence>
<dbReference type="PANTHER" id="PTHR37984:SF5">
    <property type="entry name" value="PROTEIN NYNRIN-LIKE"/>
    <property type="match status" value="1"/>
</dbReference>
<keyword evidence="1" id="KW-0808">Transferase</keyword>
<dbReference type="STRING" id="35525.A0A164TI32"/>
<protein>
    <recommendedName>
        <fullName evidence="8">Reverse transcriptase RNase H-like domain-containing protein</fullName>
    </recommendedName>
</protein>
<evidence type="ECO:0000256" key="6">
    <source>
        <dbReference type="ARBA" id="ARBA00022918"/>
    </source>
</evidence>
<evidence type="ECO:0000256" key="4">
    <source>
        <dbReference type="ARBA" id="ARBA00022759"/>
    </source>
</evidence>
<dbReference type="PANTHER" id="PTHR37984">
    <property type="entry name" value="PROTEIN CBG26694"/>
    <property type="match status" value="1"/>
</dbReference>
<dbReference type="GO" id="GO:0016787">
    <property type="term" value="F:hydrolase activity"/>
    <property type="evidence" value="ECO:0007669"/>
    <property type="project" value="UniProtKB-KW"/>
</dbReference>
<dbReference type="GO" id="GO:0003964">
    <property type="term" value="F:RNA-directed DNA polymerase activity"/>
    <property type="evidence" value="ECO:0007669"/>
    <property type="project" value="UniProtKB-KW"/>
</dbReference>
<reference evidence="9 10" key="1">
    <citation type="submission" date="2016-03" db="EMBL/GenBank/DDBJ databases">
        <title>EvidentialGene: Evidence-directed Construction of Genes on Genomes.</title>
        <authorList>
            <person name="Gilbert D.G."/>
            <person name="Choi J.-H."/>
            <person name="Mockaitis K."/>
            <person name="Colbourne J."/>
            <person name="Pfrender M."/>
        </authorList>
    </citation>
    <scope>NUCLEOTIDE SEQUENCE [LARGE SCALE GENOMIC DNA]</scope>
    <source>
        <strain evidence="9 10">Xinb3</strain>
        <tissue evidence="9">Complete organism</tissue>
    </source>
</reference>
<evidence type="ECO:0000313" key="9">
    <source>
        <dbReference type="EMBL" id="KZS10476.1"/>
    </source>
</evidence>
<keyword evidence="10" id="KW-1185">Reference proteome</keyword>
<keyword evidence="2" id="KW-0548">Nucleotidyltransferase</keyword>
<proteinExistence type="predicted"/>
<evidence type="ECO:0000256" key="7">
    <source>
        <dbReference type="SAM" id="MobiDB-lite"/>
    </source>
</evidence>